<accession>A0ABP9VY95</accession>
<reference evidence="1 2" key="1">
    <citation type="submission" date="2024-02" db="EMBL/GenBank/DDBJ databases">
        <title>Rhodopirellula caenicola NBRC 110016.</title>
        <authorList>
            <person name="Ichikawa N."/>
            <person name="Katano-Makiyama Y."/>
            <person name="Hidaka K."/>
        </authorList>
    </citation>
    <scope>NUCLEOTIDE SEQUENCE [LARGE SCALE GENOMIC DNA]</scope>
    <source>
        <strain evidence="1 2">NBRC 110016</strain>
    </source>
</reference>
<name>A0ABP9VY95_9BACT</name>
<sequence>MTSSQSPIARVHFERNQRTRDDWDAFSTHRQHVTGIIANTASRSHRRLCLLGVGNGNDVDLEVLASHFDEIALVDLDDAAIRQCVGGLSAAAARRVTPHGHIDLSYILSDLDLLRAEPSSAQQTLDSLVVKARDLPRQIDLGCWDVVVSTCLLSQLIDSVFIAVGPSHPRAAELALAVRDGHLAQLDALVDDGGKMLLITDFVSSDTLPELQQVAADSLQSLVHQAVANRNFFTGLNPAVLRQRMQNGHLLPKVYPAWRWIMGPRCFAVCAIEAVGGKTQRSNIAG</sequence>
<protein>
    <submittedName>
        <fullName evidence="1">Uncharacterized protein</fullName>
    </submittedName>
</protein>
<dbReference type="Gene3D" id="3.40.50.150">
    <property type="entry name" value="Vaccinia Virus protein VP39"/>
    <property type="match status" value="1"/>
</dbReference>
<evidence type="ECO:0000313" key="1">
    <source>
        <dbReference type="EMBL" id="GAA5510103.1"/>
    </source>
</evidence>
<gene>
    <name evidence="1" type="ORF">Rcae01_05609</name>
</gene>
<dbReference type="Proteomes" id="UP001416858">
    <property type="component" value="Unassembled WGS sequence"/>
</dbReference>
<evidence type="ECO:0000313" key="2">
    <source>
        <dbReference type="Proteomes" id="UP001416858"/>
    </source>
</evidence>
<organism evidence="1 2">
    <name type="scientific">Novipirellula caenicola</name>
    <dbReference type="NCBI Taxonomy" id="1536901"/>
    <lineage>
        <taxon>Bacteria</taxon>
        <taxon>Pseudomonadati</taxon>
        <taxon>Planctomycetota</taxon>
        <taxon>Planctomycetia</taxon>
        <taxon>Pirellulales</taxon>
        <taxon>Pirellulaceae</taxon>
        <taxon>Novipirellula</taxon>
    </lineage>
</organism>
<comment type="caution">
    <text evidence="1">The sequence shown here is derived from an EMBL/GenBank/DDBJ whole genome shotgun (WGS) entry which is preliminary data.</text>
</comment>
<proteinExistence type="predicted"/>
<dbReference type="InterPro" id="IPR029063">
    <property type="entry name" value="SAM-dependent_MTases_sf"/>
</dbReference>
<dbReference type="EMBL" id="BAABRO010000019">
    <property type="protein sequence ID" value="GAA5510103.1"/>
    <property type="molecule type" value="Genomic_DNA"/>
</dbReference>
<dbReference type="RefSeq" id="WP_345687729.1">
    <property type="nucleotide sequence ID" value="NZ_BAABRO010000019.1"/>
</dbReference>
<keyword evidence="2" id="KW-1185">Reference proteome</keyword>